<reference evidence="12 13" key="1">
    <citation type="submission" date="2018-03" db="EMBL/GenBank/DDBJ databases">
        <title>Genomic Encyclopedia of Archaeal and Bacterial Type Strains, Phase II (KMG-II): from individual species to whole genera.</title>
        <authorList>
            <person name="Goeker M."/>
        </authorList>
    </citation>
    <scope>NUCLEOTIDE SEQUENCE [LARGE SCALE GENOMIC DNA]</scope>
    <source>
        <strain evidence="12 13">DSM 19711</strain>
    </source>
</reference>
<dbReference type="Gene3D" id="2.102.10.10">
    <property type="entry name" value="Rieske [2Fe-2S] iron-sulphur domain"/>
    <property type="match status" value="1"/>
</dbReference>
<dbReference type="OrthoDB" id="25106at2"/>
<keyword evidence="3" id="KW-0001">2Fe-2S</keyword>
<dbReference type="Proteomes" id="UP000238083">
    <property type="component" value="Unassembled WGS sequence"/>
</dbReference>
<dbReference type="CDD" id="cd03467">
    <property type="entry name" value="Rieske"/>
    <property type="match status" value="1"/>
</dbReference>
<proteinExistence type="predicted"/>
<evidence type="ECO:0000313" key="13">
    <source>
        <dbReference type="Proteomes" id="UP000238083"/>
    </source>
</evidence>
<dbReference type="InterPro" id="IPR006311">
    <property type="entry name" value="TAT_signal"/>
</dbReference>
<evidence type="ECO:0000256" key="4">
    <source>
        <dbReference type="ARBA" id="ARBA00022723"/>
    </source>
</evidence>
<dbReference type="InterPro" id="IPR017941">
    <property type="entry name" value="Rieske_2Fe-2S"/>
</dbReference>
<evidence type="ECO:0000256" key="10">
    <source>
        <dbReference type="SAM" id="MobiDB-lite"/>
    </source>
</evidence>
<comment type="cofactor">
    <cofactor evidence="9">
        <name>[2Fe-2S] cluster</name>
        <dbReference type="ChEBI" id="CHEBI:190135"/>
    </cofactor>
</comment>
<dbReference type="PROSITE" id="PS51318">
    <property type="entry name" value="TAT"/>
    <property type="match status" value="1"/>
</dbReference>
<protein>
    <recommendedName>
        <fullName evidence="2">Cytochrome bc1 complex Rieske iron-sulfur subunit</fullName>
    </recommendedName>
    <alternativeName>
        <fullName evidence="8">Cytochrome bc1 reductase complex subunit QcrA</fullName>
    </alternativeName>
</protein>
<dbReference type="GO" id="GO:0016705">
    <property type="term" value="F:oxidoreductase activity, acting on paired donors, with incorporation or reduction of molecular oxygen"/>
    <property type="evidence" value="ECO:0007669"/>
    <property type="project" value="UniProtKB-ARBA"/>
</dbReference>
<dbReference type="GO" id="GO:0004497">
    <property type="term" value="F:monooxygenase activity"/>
    <property type="evidence" value="ECO:0007669"/>
    <property type="project" value="UniProtKB-ARBA"/>
</dbReference>
<dbReference type="PROSITE" id="PS51296">
    <property type="entry name" value="RIESKE"/>
    <property type="match status" value="1"/>
</dbReference>
<keyword evidence="5" id="KW-0408">Iron</keyword>
<evidence type="ECO:0000313" key="12">
    <source>
        <dbReference type="EMBL" id="PRY18170.1"/>
    </source>
</evidence>
<comment type="function">
    <text evidence="1">Iron-sulfur subunit of the cytochrome bc1 complex, an essential component of the respiratory electron transport chain required for ATP synthesis. The bc1 complex catalyzes the oxidation of menaquinol and the reduction of cytochrome c in the respiratory chain. The bc1 complex operates through a Q-cycle mechanism that couples electron transfer to generation of the proton gradient that drives ATP synthesis.</text>
</comment>
<evidence type="ECO:0000256" key="5">
    <source>
        <dbReference type="ARBA" id="ARBA00023004"/>
    </source>
</evidence>
<dbReference type="PRINTS" id="PR00162">
    <property type="entry name" value="RIESKE"/>
</dbReference>
<keyword evidence="4" id="KW-0479">Metal-binding</keyword>
<feature type="domain" description="Rieske" evidence="11">
    <location>
        <begin position="64"/>
        <end position="158"/>
    </location>
</feature>
<evidence type="ECO:0000256" key="6">
    <source>
        <dbReference type="ARBA" id="ARBA00023014"/>
    </source>
</evidence>
<dbReference type="InterPro" id="IPR036922">
    <property type="entry name" value="Rieske_2Fe-2S_sf"/>
</dbReference>
<evidence type="ECO:0000256" key="3">
    <source>
        <dbReference type="ARBA" id="ARBA00022714"/>
    </source>
</evidence>
<dbReference type="SUPFAM" id="SSF50022">
    <property type="entry name" value="ISP domain"/>
    <property type="match status" value="1"/>
</dbReference>
<evidence type="ECO:0000259" key="11">
    <source>
        <dbReference type="PROSITE" id="PS51296"/>
    </source>
</evidence>
<dbReference type="PANTHER" id="PTHR10134">
    <property type="entry name" value="CYTOCHROME B-C1 COMPLEX SUBUNIT RIESKE, MITOCHONDRIAL"/>
    <property type="match status" value="1"/>
</dbReference>
<sequence length="159" mass="15525">MDDPTPHHPLARAVLTRRRALAAGGGTLGAGAVLAACGSDETTTTPGAAGSSSSDASTGAGTPGQLTPLADVPVGSGIVVQNADGAAVVVVQPEAGQVAAFSGLCTHQGCAVAVKDSELDCPCHGSRFELFTGKVLKGPATEPLKAVDVKVDGDAVVQA</sequence>
<feature type="compositionally biased region" description="Low complexity" evidence="10">
    <location>
        <begin position="40"/>
        <end position="64"/>
    </location>
</feature>
<keyword evidence="7" id="KW-1015">Disulfide bond</keyword>
<keyword evidence="6" id="KW-0411">Iron-sulfur</keyword>
<evidence type="ECO:0000256" key="7">
    <source>
        <dbReference type="ARBA" id="ARBA00023157"/>
    </source>
</evidence>
<name>A0A2T0RAL3_9ACTN</name>
<evidence type="ECO:0000256" key="9">
    <source>
        <dbReference type="ARBA" id="ARBA00034078"/>
    </source>
</evidence>
<evidence type="ECO:0000256" key="1">
    <source>
        <dbReference type="ARBA" id="ARBA00002494"/>
    </source>
</evidence>
<dbReference type="RefSeq" id="WP_106206446.1">
    <property type="nucleotide sequence ID" value="NZ_PVZF01000001.1"/>
</dbReference>
<keyword evidence="13" id="KW-1185">Reference proteome</keyword>
<evidence type="ECO:0000256" key="2">
    <source>
        <dbReference type="ARBA" id="ARBA00015816"/>
    </source>
</evidence>
<dbReference type="GO" id="GO:0016020">
    <property type="term" value="C:membrane"/>
    <property type="evidence" value="ECO:0007669"/>
    <property type="project" value="InterPro"/>
</dbReference>
<dbReference type="GO" id="GO:0046872">
    <property type="term" value="F:metal ion binding"/>
    <property type="evidence" value="ECO:0007669"/>
    <property type="project" value="UniProtKB-KW"/>
</dbReference>
<accession>A0A2T0RAL3</accession>
<organism evidence="12 13">
    <name type="scientific">Kineococcus rhizosphaerae</name>
    <dbReference type="NCBI Taxonomy" id="559628"/>
    <lineage>
        <taxon>Bacteria</taxon>
        <taxon>Bacillati</taxon>
        <taxon>Actinomycetota</taxon>
        <taxon>Actinomycetes</taxon>
        <taxon>Kineosporiales</taxon>
        <taxon>Kineosporiaceae</taxon>
        <taxon>Kineococcus</taxon>
    </lineage>
</organism>
<dbReference type="EMBL" id="PVZF01000001">
    <property type="protein sequence ID" value="PRY18170.1"/>
    <property type="molecule type" value="Genomic_DNA"/>
</dbReference>
<dbReference type="GO" id="GO:0051537">
    <property type="term" value="F:2 iron, 2 sulfur cluster binding"/>
    <property type="evidence" value="ECO:0007669"/>
    <property type="project" value="UniProtKB-KW"/>
</dbReference>
<dbReference type="AlphaFoldDB" id="A0A2T0RAL3"/>
<gene>
    <name evidence="12" type="ORF">CLV37_101414</name>
</gene>
<dbReference type="InterPro" id="IPR014349">
    <property type="entry name" value="Rieske_Fe-S_prot"/>
</dbReference>
<feature type="region of interest" description="Disordered" evidence="10">
    <location>
        <begin position="40"/>
        <end position="68"/>
    </location>
</feature>
<dbReference type="InterPro" id="IPR005805">
    <property type="entry name" value="Rieske_Fe-S_prot_C"/>
</dbReference>
<dbReference type="Pfam" id="PF00355">
    <property type="entry name" value="Rieske"/>
    <property type="match status" value="1"/>
</dbReference>
<comment type="caution">
    <text evidence="12">The sequence shown here is derived from an EMBL/GenBank/DDBJ whole genome shotgun (WGS) entry which is preliminary data.</text>
</comment>
<evidence type="ECO:0000256" key="8">
    <source>
        <dbReference type="ARBA" id="ARBA00029586"/>
    </source>
</evidence>